<name>A0A2I0L736_PUNGR</name>
<gene>
    <name evidence="2" type="ORF">CRG98_003066</name>
</gene>
<keyword evidence="1" id="KW-0732">Signal</keyword>
<feature type="signal peptide" evidence="1">
    <location>
        <begin position="1"/>
        <end position="25"/>
    </location>
</feature>
<evidence type="ECO:0008006" key="4">
    <source>
        <dbReference type="Google" id="ProtNLM"/>
    </source>
</evidence>
<feature type="chain" id="PRO_5014155603" description="Secreted protein" evidence="1">
    <location>
        <begin position="26"/>
        <end position="134"/>
    </location>
</feature>
<comment type="caution">
    <text evidence="2">The sequence shown here is derived from an EMBL/GenBank/DDBJ whole genome shotgun (WGS) entry which is preliminary data.</text>
</comment>
<dbReference type="Proteomes" id="UP000233551">
    <property type="component" value="Unassembled WGS sequence"/>
</dbReference>
<proteinExistence type="predicted"/>
<sequence length="134" mass="14745">MGGWHLDITVPLALLLSLFVEREKGDDFHSGGGPTPTTTTQMRLPAISRRGPYSPIIVPLSLSSKREEVDQGCGGLIPAITVPIEVADWRPLTILEVCTIVYTSTQLLEIQGRWLHRPPYLSLQLAIHSSVHVI</sequence>
<accession>A0A2I0L736</accession>
<dbReference type="AlphaFoldDB" id="A0A2I0L736"/>
<protein>
    <recommendedName>
        <fullName evidence="4">Secreted protein</fullName>
    </recommendedName>
</protein>
<organism evidence="2 3">
    <name type="scientific">Punica granatum</name>
    <name type="common">Pomegranate</name>
    <dbReference type="NCBI Taxonomy" id="22663"/>
    <lineage>
        <taxon>Eukaryota</taxon>
        <taxon>Viridiplantae</taxon>
        <taxon>Streptophyta</taxon>
        <taxon>Embryophyta</taxon>
        <taxon>Tracheophyta</taxon>
        <taxon>Spermatophyta</taxon>
        <taxon>Magnoliopsida</taxon>
        <taxon>eudicotyledons</taxon>
        <taxon>Gunneridae</taxon>
        <taxon>Pentapetalae</taxon>
        <taxon>rosids</taxon>
        <taxon>malvids</taxon>
        <taxon>Myrtales</taxon>
        <taxon>Lythraceae</taxon>
        <taxon>Punica</taxon>
    </lineage>
</organism>
<keyword evidence="3" id="KW-1185">Reference proteome</keyword>
<evidence type="ECO:0000256" key="1">
    <source>
        <dbReference type="SAM" id="SignalP"/>
    </source>
</evidence>
<dbReference type="EMBL" id="PGOL01000113">
    <property type="protein sequence ID" value="PKI76515.1"/>
    <property type="molecule type" value="Genomic_DNA"/>
</dbReference>
<evidence type="ECO:0000313" key="2">
    <source>
        <dbReference type="EMBL" id="PKI76515.1"/>
    </source>
</evidence>
<evidence type="ECO:0000313" key="3">
    <source>
        <dbReference type="Proteomes" id="UP000233551"/>
    </source>
</evidence>
<reference evidence="2 3" key="1">
    <citation type="submission" date="2017-11" db="EMBL/GenBank/DDBJ databases">
        <title>De-novo sequencing of pomegranate (Punica granatum L.) genome.</title>
        <authorList>
            <person name="Akparov Z."/>
            <person name="Amiraslanov A."/>
            <person name="Hajiyeva S."/>
            <person name="Abbasov M."/>
            <person name="Kaur K."/>
            <person name="Hamwieh A."/>
            <person name="Solovyev V."/>
            <person name="Salamov A."/>
            <person name="Braich B."/>
            <person name="Kosarev P."/>
            <person name="Mahmoud A."/>
            <person name="Hajiyev E."/>
            <person name="Babayeva S."/>
            <person name="Izzatullayeva V."/>
            <person name="Mammadov A."/>
            <person name="Mammadov A."/>
            <person name="Sharifova S."/>
            <person name="Ojaghi J."/>
            <person name="Eynullazada K."/>
            <person name="Bayramov B."/>
            <person name="Abdulazimova A."/>
            <person name="Shahmuradov I."/>
        </authorList>
    </citation>
    <scope>NUCLEOTIDE SEQUENCE [LARGE SCALE GENOMIC DNA]</scope>
    <source>
        <strain evidence="3">cv. AG2017</strain>
        <tissue evidence="2">Leaf</tissue>
    </source>
</reference>